<dbReference type="SUPFAM" id="SSF52540">
    <property type="entry name" value="P-loop containing nucleoside triphosphate hydrolases"/>
    <property type="match status" value="1"/>
</dbReference>
<accession>A0ABW4XKA8</accession>
<comment type="caution">
    <text evidence="1">The sequence shown here is derived from an EMBL/GenBank/DDBJ whole genome shotgun (WGS) entry which is preliminary data.</text>
</comment>
<dbReference type="RefSeq" id="WP_345338347.1">
    <property type="nucleotide sequence ID" value="NZ_BAABLI010000005.1"/>
</dbReference>
<dbReference type="Pfam" id="PF13671">
    <property type="entry name" value="AAA_33"/>
    <property type="match status" value="1"/>
</dbReference>
<dbReference type="InterPro" id="IPR027417">
    <property type="entry name" value="P-loop_NTPase"/>
</dbReference>
<organism evidence="1 2">
    <name type="scientific">Corallincola platygyrae</name>
    <dbReference type="NCBI Taxonomy" id="1193278"/>
    <lineage>
        <taxon>Bacteria</taxon>
        <taxon>Pseudomonadati</taxon>
        <taxon>Pseudomonadota</taxon>
        <taxon>Gammaproteobacteria</taxon>
        <taxon>Alteromonadales</taxon>
        <taxon>Psychromonadaceae</taxon>
        <taxon>Corallincola</taxon>
    </lineage>
</organism>
<keyword evidence="2" id="KW-1185">Reference proteome</keyword>
<dbReference type="Gene3D" id="3.40.50.300">
    <property type="entry name" value="P-loop containing nucleotide triphosphate hydrolases"/>
    <property type="match status" value="1"/>
</dbReference>
<proteinExistence type="predicted"/>
<evidence type="ECO:0000313" key="1">
    <source>
        <dbReference type="EMBL" id="MFD2095185.1"/>
    </source>
</evidence>
<sequence>MEQLGKLTFFCGKMGAGKSTLSKKLAVEHQAVLISEDEWLAAHYSEQLQSFDDYRKYSHIIKPFIKEHVQQILRAGTSVVMDFPANMVRQRAWFKLLCDEVGCEHELVYLNVSHEQCLEQIAKRRIEQPERAQFDTEEIFMLVTQYFEPPSEDEELNVSIVSELKD</sequence>
<protein>
    <submittedName>
        <fullName evidence="1">AAA family ATPase</fullName>
    </submittedName>
</protein>
<gene>
    <name evidence="1" type="ORF">ACFSJ3_04250</name>
</gene>
<evidence type="ECO:0000313" key="2">
    <source>
        <dbReference type="Proteomes" id="UP001597380"/>
    </source>
</evidence>
<reference evidence="2" key="1">
    <citation type="journal article" date="2019" name="Int. J. Syst. Evol. Microbiol.">
        <title>The Global Catalogue of Microorganisms (GCM) 10K type strain sequencing project: providing services to taxonomists for standard genome sequencing and annotation.</title>
        <authorList>
            <consortium name="The Broad Institute Genomics Platform"/>
            <consortium name="The Broad Institute Genome Sequencing Center for Infectious Disease"/>
            <person name="Wu L."/>
            <person name="Ma J."/>
        </authorList>
    </citation>
    <scope>NUCLEOTIDE SEQUENCE [LARGE SCALE GENOMIC DNA]</scope>
    <source>
        <strain evidence="2">CGMCC 1.10992</strain>
    </source>
</reference>
<name>A0ABW4XKA8_9GAMM</name>
<dbReference type="Proteomes" id="UP001597380">
    <property type="component" value="Unassembled WGS sequence"/>
</dbReference>
<dbReference type="EMBL" id="JBHUHT010000008">
    <property type="protein sequence ID" value="MFD2095185.1"/>
    <property type="molecule type" value="Genomic_DNA"/>
</dbReference>